<keyword evidence="3" id="KW-1185">Reference proteome</keyword>
<protein>
    <submittedName>
        <fullName evidence="2">Uncharacterized protein</fullName>
    </submittedName>
</protein>
<name>A0A2S9I753_9GAMM</name>
<dbReference type="EMBL" id="PDET01000017">
    <property type="protein sequence ID" value="PRD13615.1"/>
    <property type="molecule type" value="Genomic_DNA"/>
</dbReference>
<dbReference type="RefSeq" id="WP_105594575.1">
    <property type="nucleotide sequence ID" value="NZ_PDET01000017.1"/>
</dbReference>
<organism evidence="2 3">
    <name type="scientific">Pantoea coffeiphila</name>
    <dbReference type="NCBI Taxonomy" id="1465635"/>
    <lineage>
        <taxon>Bacteria</taxon>
        <taxon>Pseudomonadati</taxon>
        <taxon>Pseudomonadota</taxon>
        <taxon>Gammaproteobacteria</taxon>
        <taxon>Enterobacterales</taxon>
        <taxon>Erwiniaceae</taxon>
        <taxon>Pantoea</taxon>
    </lineage>
</organism>
<accession>A0A2S9I753</accession>
<reference evidence="2 3" key="1">
    <citation type="submission" date="2017-10" db="EMBL/GenBank/DDBJ databases">
        <title>Draft genome of two endophytic bacteria isolated from 'guarana' Paullinia cupana (Mart.) Ducke.</title>
        <authorList>
            <person name="Siqueira K.A."/>
            <person name="Liotti R.G."/>
            <person name="Mendes T.A."/>
            <person name="Soares M.A."/>
        </authorList>
    </citation>
    <scope>NUCLEOTIDE SEQUENCE [LARGE SCALE GENOMIC DNA]</scope>
    <source>
        <strain evidence="2 3">342</strain>
    </source>
</reference>
<dbReference type="AlphaFoldDB" id="A0A2S9I753"/>
<comment type="caution">
    <text evidence="2">The sequence shown here is derived from an EMBL/GenBank/DDBJ whole genome shotgun (WGS) entry which is preliminary data.</text>
</comment>
<feature type="transmembrane region" description="Helical" evidence="1">
    <location>
        <begin position="6"/>
        <end position="26"/>
    </location>
</feature>
<sequence length="91" mass="9765">MSSETIAIAYDFAVIMAGIFILLSAYTYRKFKFLLVCLSVWLVCSLSLLIHFAAFSALVIAGGATGVVVLTAAFLTYRTLPAHSDAGNPEE</sequence>
<evidence type="ECO:0000313" key="2">
    <source>
        <dbReference type="EMBL" id="PRD13615.1"/>
    </source>
</evidence>
<keyword evidence="1" id="KW-1133">Transmembrane helix</keyword>
<dbReference type="Proteomes" id="UP000239181">
    <property type="component" value="Unassembled WGS sequence"/>
</dbReference>
<proteinExistence type="predicted"/>
<keyword evidence="1" id="KW-0812">Transmembrane</keyword>
<gene>
    <name evidence="2" type="ORF">CQW29_20415</name>
</gene>
<feature type="transmembrane region" description="Helical" evidence="1">
    <location>
        <begin position="33"/>
        <end position="52"/>
    </location>
</feature>
<feature type="transmembrane region" description="Helical" evidence="1">
    <location>
        <begin position="58"/>
        <end position="77"/>
    </location>
</feature>
<evidence type="ECO:0000313" key="3">
    <source>
        <dbReference type="Proteomes" id="UP000239181"/>
    </source>
</evidence>
<evidence type="ECO:0000256" key="1">
    <source>
        <dbReference type="SAM" id="Phobius"/>
    </source>
</evidence>
<keyword evidence="1" id="KW-0472">Membrane</keyword>